<keyword evidence="9" id="KW-1185">Reference proteome</keyword>
<evidence type="ECO:0008006" key="10">
    <source>
        <dbReference type="Google" id="ProtNLM"/>
    </source>
</evidence>
<name>U7VDL8_9FUSO</name>
<dbReference type="InterPro" id="IPR028259">
    <property type="entry name" value="AP2-like_int_N"/>
</dbReference>
<dbReference type="Gene3D" id="1.10.443.10">
    <property type="entry name" value="Intergrase catalytic core"/>
    <property type="match status" value="1"/>
</dbReference>
<evidence type="ECO:0000256" key="5">
    <source>
        <dbReference type="PROSITE-ProRule" id="PRU01248"/>
    </source>
</evidence>
<evidence type="ECO:0000313" key="8">
    <source>
        <dbReference type="EMBL" id="ERT68898.1"/>
    </source>
</evidence>
<dbReference type="STRING" id="1319815.HMPREF0202_01222"/>
<dbReference type="PROSITE" id="PS51900">
    <property type="entry name" value="CB"/>
    <property type="match status" value="1"/>
</dbReference>
<evidence type="ECO:0000259" key="7">
    <source>
        <dbReference type="PROSITE" id="PS51900"/>
    </source>
</evidence>
<evidence type="ECO:0000259" key="6">
    <source>
        <dbReference type="PROSITE" id="PS51898"/>
    </source>
</evidence>
<feature type="domain" description="Tyr recombinase" evidence="6">
    <location>
        <begin position="175"/>
        <end position="359"/>
    </location>
</feature>
<dbReference type="GO" id="GO:0015074">
    <property type="term" value="P:DNA integration"/>
    <property type="evidence" value="ECO:0007669"/>
    <property type="project" value="UniProtKB-KW"/>
</dbReference>
<dbReference type="PATRIC" id="fig|1319815.3.peg.1175"/>
<dbReference type="Pfam" id="PF14657">
    <property type="entry name" value="Arm-DNA-bind_4"/>
    <property type="match status" value="1"/>
</dbReference>
<dbReference type="AlphaFoldDB" id="U7VDL8"/>
<dbReference type="InterPro" id="IPR011010">
    <property type="entry name" value="DNA_brk_join_enz"/>
</dbReference>
<dbReference type="Pfam" id="PF00589">
    <property type="entry name" value="Phage_integrase"/>
    <property type="match status" value="1"/>
</dbReference>
<evidence type="ECO:0000313" key="9">
    <source>
        <dbReference type="Proteomes" id="UP000017081"/>
    </source>
</evidence>
<dbReference type="InterPro" id="IPR002104">
    <property type="entry name" value="Integrase_catalytic"/>
</dbReference>
<dbReference type="EMBL" id="AXZF01000042">
    <property type="protein sequence ID" value="ERT68898.1"/>
    <property type="molecule type" value="Genomic_DNA"/>
</dbReference>
<dbReference type="Proteomes" id="UP000017081">
    <property type="component" value="Unassembled WGS sequence"/>
</dbReference>
<dbReference type="CDD" id="cd01189">
    <property type="entry name" value="INT_ICEBs1_C_like"/>
    <property type="match status" value="1"/>
</dbReference>
<accession>U7VDL8</accession>
<evidence type="ECO:0000256" key="3">
    <source>
        <dbReference type="ARBA" id="ARBA00023125"/>
    </source>
</evidence>
<feature type="domain" description="Core-binding (CB)" evidence="7">
    <location>
        <begin position="69"/>
        <end position="153"/>
    </location>
</feature>
<evidence type="ECO:0000256" key="2">
    <source>
        <dbReference type="ARBA" id="ARBA00022908"/>
    </source>
</evidence>
<keyword evidence="4" id="KW-0233">DNA recombination</keyword>
<comment type="similarity">
    <text evidence="1">Belongs to the 'phage' integrase family.</text>
</comment>
<gene>
    <name evidence="8" type="ORF">HMPREF0202_01222</name>
</gene>
<dbReference type="Pfam" id="PF14659">
    <property type="entry name" value="Phage_int_SAM_3"/>
    <property type="match status" value="1"/>
</dbReference>
<protein>
    <recommendedName>
        <fullName evidence="10">Site-specific recombinase, phage integrase family</fullName>
    </recommendedName>
</protein>
<dbReference type="HOGENOM" id="CLU_027562_17_0_0"/>
<dbReference type="PANTHER" id="PTHR30349">
    <property type="entry name" value="PHAGE INTEGRASE-RELATED"/>
    <property type="match status" value="1"/>
</dbReference>
<dbReference type="PANTHER" id="PTHR30349:SF64">
    <property type="entry name" value="PROPHAGE INTEGRASE INTD-RELATED"/>
    <property type="match status" value="1"/>
</dbReference>
<organism evidence="8 9">
    <name type="scientific">Cetobacterium somerae ATCC BAA-474</name>
    <dbReference type="NCBI Taxonomy" id="1319815"/>
    <lineage>
        <taxon>Bacteria</taxon>
        <taxon>Fusobacteriati</taxon>
        <taxon>Fusobacteriota</taxon>
        <taxon>Fusobacteriia</taxon>
        <taxon>Fusobacteriales</taxon>
        <taxon>Fusobacteriaceae</taxon>
        <taxon>Cetobacterium</taxon>
    </lineage>
</organism>
<dbReference type="eggNOG" id="COG0582">
    <property type="taxonomic scope" value="Bacteria"/>
</dbReference>
<evidence type="ECO:0000256" key="4">
    <source>
        <dbReference type="ARBA" id="ARBA00023172"/>
    </source>
</evidence>
<keyword evidence="2" id="KW-0229">DNA integration</keyword>
<dbReference type="GO" id="GO:0006310">
    <property type="term" value="P:DNA recombination"/>
    <property type="evidence" value="ECO:0007669"/>
    <property type="project" value="UniProtKB-KW"/>
</dbReference>
<dbReference type="InterPro" id="IPR010998">
    <property type="entry name" value="Integrase_recombinase_N"/>
</dbReference>
<dbReference type="InterPro" id="IPR050090">
    <property type="entry name" value="Tyrosine_recombinase_XerCD"/>
</dbReference>
<dbReference type="GO" id="GO:0003677">
    <property type="term" value="F:DNA binding"/>
    <property type="evidence" value="ECO:0007669"/>
    <property type="project" value="UniProtKB-UniRule"/>
</dbReference>
<dbReference type="InterPro" id="IPR013762">
    <property type="entry name" value="Integrase-like_cat_sf"/>
</dbReference>
<keyword evidence="3 5" id="KW-0238">DNA-binding</keyword>
<reference evidence="8 9" key="1">
    <citation type="submission" date="2013-08" db="EMBL/GenBank/DDBJ databases">
        <authorList>
            <person name="Weinstock G."/>
            <person name="Sodergren E."/>
            <person name="Wylie T."/>
            <person name="Fulton L."/>
            <person name="Fulton R."/>
            <person name="Fronick C."/>
            <person name="O'Laughlin M."/>
            <person name="Godfrey J."/>
            <person name="Miner T."/>
            <person name="Herter B."/>
            <person name="Appelbaum E."/>
            <person name="Cordes M."/>
            <person name="Lek S."/>
            <person name="Wollam A."/>
            <person name="Pepin K.H."/>
            <person name="Palsikar V.B."/>
            <person name="Mitreva M."/>
            <person name="Wilson R.K."/>
        </authorList>
    </citation>
    <scope>NUCLEOTIDE SEQUENCE [LARGE SCALE GENOMIC DNA]</scope>
    <source>
        <strain evidence="8 9">ATCC BAA-474</strain>
    </source>
</reference>
<sequence>MKKKQVFDKKGGEMPVYKNKKTGKYYVSFYYTTWEGKRQRKKKEGFLKKRDAESYERNFIVKKEGGGNLTFDLLVEMYLEDQKVRVRPTTYELQKGIIIKQILPFFKDMEVKEIKVVNIRQWQNNLLDRENKYSETYLRTLNTRLSAIFNYGVKIHNLLANPCRKCGTIGKKNASSMKFWTKEEYNIFIQSLENNFMAKVIYDIFFYTGMRLGELLALTLNDIDFEKKIVKINKTCARLKGKDIIQPPKTPKSNREIQIPEFLSNEIQEYIKKLYDYKANEHLFPVTKDYLHKVMKRGAKETGVKRIRIHDLRHSHVALLIEMNFSPLLIADRVGHDNVQTTLQTYGHLYPNKQVEVAIKLDEQMRSEKNDKK</sequence>
<dbReference type="SUPFAM" id="SSF56349">
    <property type="entry name" value="DNA breaking-rejoining enzymes"/>
    <property type="match status" value="1"/>
</dbReference>
<dbReference type="InterPro" id="IPR044068">
    <property type="entry name" value="CB"/>
</dbReference>
<proteinExistence type="inferred from homology"/>
<dbReference type="InterPro" id="IPR004107">
    <property type="entry name" value="Integrase_SAM-like_N"/>
</dbReference>
<comment type="caution">
    <text evidence="8">The sequence shown here is derived from an EMBL/GenBank/DDBJ whole genome shotgun (WGS) entry which is preliminary data.</text>
</comment>
<dbReference type="Gene3D" id="1.10.150.130">
    <property type="match status" value="1"/>
</dbReference>
<evidence type="ECO:0000256" key="1">
    <source>
        <dbReference type="ARBA" id="ARBA00008857"/>
    </source>
</evidence>
<dbReference type="PROSITE" id="PS51898">
    <property type="entry name" value="TYR_RECOMBINASE"/>
    <property type="match status" value="1"/>
</dbReference>